<dbReference type="InterPro" id="IPR046521">
    <property type="entry name" value="DUF6698"/>
</dbReference>
<proteinExistence type="predicted"/>
<feature type="non-terminal residue" evidence="1">
    <location>
        <position position="1"/>
    </location>
</feature>
<evidence type="ECO:0000313" key="1">
    <source>
        <dbReference type="EMBL" id="KAG1823573.1"/>
    </source>
</evidence>
<reference evidence="1" key="1">
    <citation type="journal article" date="2020" name="New Phytol.">
        <title>Comparative genomics reveals dynamic genome evolution in host specialist ectomycorrhizal fungi.</title>
        <authorList>
            <person name="Lofgren L.A."/>
            <person name="Nguyen N.H."/>
            <person name="Vilgalys R."/>
            <person name="Ruytinx J."/>
            <person name="Liao H.L."/>
            <person name="Branco S."/>
            <person name="Kuo A."/>
            <person name="LaButti K."/>
            <person name="Lipzen A."/>
            <person name="Andreopoulos W."/>
            <person name="Pangilinan J."/>
            <person name="Riley R."/>
            <person name="Hundley H."/>
            <person name="Na H."/>
            <person name="Barry K."/>
            <person name="Grigoriev I.V."/>
            <person name="Stajich J.E."/>
            <person name="Kennedy P.G."/>
        </authorList>
    </citation>
    <scope>NUCLEOTIDE SEQUENCE</scope>
    <source>
        <strain evidence="1">MN1</strain>
    </source>
</reference>
<feature type="non-terminal residue" evidence="1">
    <location>
        <position position="142"/>
    </location>
</feature>
<dbReference type="Pfam" id="PF20414">
    <property type="entry name" value="DUF6698"/>
    <property type="match status" value="1"/>
</dbReference>
<dbReference type="AlphaFoldDB" id="A0A9P7JHU3"/>
<gene>
    <name evidence="1" type="ORF">BJ212DRAFT_1199201</name>
</gene>
<evidence type="ECO:0000313" key="2">
    <source>
        <dbReference type="Proteomes" id="UP000807769"/>
    </source>
</evidence>
<dbReference type="Proteomes" id="UP000807769">
    <property type="component" value="Unassembled WGS sequence"/>
</dbReference>
<sequence length="142" mass="15766">PDKDLVYPPITDNSKSHAQMGFNHVQLGKMLCPTKYLADYIKDPHGDYRMKNKFNNGSLKVTAALWPAFLYPGDIAGEDFNPEDIVEGLFHRYLLEQVTKHIFTSPSSALKAGVSNGTCACNAKLHRMAEVEAKHIAYAAVQ</sequence>
<dbReference type="EMBL" id="JABBWG010000004">
    <property type="protein sequence ID" value="KAG1823573.1"/>
    <property type="molecule type" value="Genomic_DNA"/>
</dbReference>
<organism evidence="1 2">
    <name type="scientific">Suillus subaureus</name>
    <dbReference type="NCBI Taxonomy" id="48587"/>
    <lineage>
        <taxon>Eukaryota</taxon>
        <taxon>Fungi</taxon>
        <taxon>Dikarya</taxon>
        <taxon>Basidiomycota</taxon>
        <taxon>Agaricomycotina</taxon>
        <taxon>Agaricomycetes</taxon>
        <taxon>Agaricomycetidae</taxon>
        <taxon>Boletales</taxon>
        <taxon>Suillineae</taxon>
        <taxon>Suillaceae</taxon>
        <taxon>Suillus</taxon>
    </lineage>
</organism>
<comment type="caution">
    <text evidence="1">The sequence shown here is derived from an EMBL/GenBank/DDBJ whole genome shotgun (WGS) entry which is preliminary data.</text>
</comment>
<dbReference type="GeneID" id="64623058"/>
<dbReference type="OrthoDB" id="3220614at2759"/>
<protein>
    <submittedName>
        <fullName evidence="1">Uncharacterized protein</fullName>
    </submittedName>
</protein>
<accession>A0A9P7JHU3</accession>
<name>A0A9P7JHU3_9AGAM</name>
<dbReference type="RefSeq" id="XP_041197633.1">
    <property type="nucleotide sequence ID" value="XM_041329041.1"/>
</dbReference>
<keyword evidence="2" id="KW-1185">Reference proteome</keyword>